<dbReference type="RefSeq" id="WP_159441703.1">
    <property type="nucleotide sequence ID" value="NZ_FTOQ01000025.1"/>
</dbReference>
<sequence length="82" mass="8671">MSDARTRADKCGKARTLFALVVASSGFWTVLLLVGLGTDTGWGYALIAGLVTMIILFSLVYIYPGLRNNITSGAASNTASNR</sequence>
<protein>
    <submittedName>
        <fullName evidence="2">Uncharacterized protein</fullName>
    </submittedName>
</protein>
<evidence type="ECO:0000313" key="3">
    <source>
        <dbReference type="Proteomes" id="UP000186684"/>
    </source>
</evidence>
<keyword evidence="1" id="KW-0812">Transmembrane</keyword>
<proteinExistence type="predicted"/>
<keyword evidence="3" id="KW-1185">Reference proteome</keyword>
<dbReference type="EMBL" id="FTOQ01000025">
    <property type="protein sequence ID" value="SIT17016.1"/>
    <property type="molecule type" value="Genomic_DNA"/>
</dbReference>
<reference evidence="3" key="1">
    <citation type="submission" date="2017-01" db="EMBL/GenBank/DDBJ databases">
        <authorList>
            <person name="Varghese N."/>
            <person name="Submissions S."/>
        </authorList>
    </citation>
    <scope>NUCLEOTIDE SEQUENCE [LARGE SCALE GENOMIC DNA]</scope>
    <source>
        <strain evidence="3">DSM 29430</strain>
    </source>
</reference>
<accession>A0A1N7Q2F0</accession>
<evidence type="ECO:0000313" key="2">
    <source>
        <dbReference type="EMBL" id="SIT17016.1"/>
    </source>
</evidence>
<keyword evidence="1" id="KW-1133">Transmembrane helix</keyword>
<keyword evidence="1" id="KW-0472">Membrane</keyword>
<dbReference type="AlphaFoldDB" id="A0A1N7Q2F0"/>
<organism evidence="2 3">
    <name type="scientific">Roseivivax lentus</name>
    <dbReference type="NCBI Taxonomy" id="633194"/>
    <lineage>
        <taxon>Bacteria</taxon>
        <taxon>Pseudomonadati</taxon>
        <taxon>Pseudomonadota</taxon>
        <taxon>Alphaproteobacteria</taxon>
        <taxon>Rhodobacterales</taxon>
        <taxon>Roseobacteraceae</taxon>
        <taxon>Roseivivax</taxon>
    </lineage>
</organism>
<dbReference type="Proteomes" id="UP000186684">
    <property type="component" value="Unassembled WGS sequence"/>
</dbReference>
<gene>
    <name evidence="2" type="ORF">SAMN05421759_12519</name>
</gene>
<feature type="transmembrane region" description="Helical" evidence="1">
    <location>
        <begin position="42"/>
        <end position="63"/>
    </location>
</feature>
<name>A0A1N7Q2F0_9RHOB</name>
<evidence type="ECO:0000256" key="1">
    <source>
        <dbReference type="SAM" id="Phobius"/>
    </source>
</evidence>
<feature type="transmembrane region" description="Helical" evidence="1">
    <location>
        <begin position="16"/>
        <end position="36"/>
    </location>
</feature>